<keyword evidence="1" id="KW-0472">Membrane</keyword>
<dbReference type="PaxDb" id="3880-AES98361"/>
<gene>
    <name evidence="2" type="ordered locus">MTR_5g067510</name>
</gene>
<evidence type="ECO:0000256" key="1">
    <source>
        <dbReference type="SAM" id="Phobius"/>
    </source>
</evidence>
<evidence type="ECO:0000313" key="2">
    <source>
        <dbReference type="EMBL" id="AES98361.1"/>
    </source>
</evidence>
<sequence length="63" mass="7101">MVADVLEVSGRDDGGWNTSKSTVIFPIPHTNFFTNNSRHYYSYTASGAACFIVLFSHFFIFCI</sequence>
<evidence type="ECO:0000313" key="4">
    <source>
        <dbReference type="Proteomes" id="UP000002051"/>
    </source>
</evidence>
<reference evidence="2 4" key="2">
    <citation type="journal article" date="2014" name="BMC Genomics">
        <title>An improved genome release (version Mt4.0) for the model legume Medicago truncatula.</title>
        <authorList>
            <person name="Tang H."/>
            <person name="Krishnakumar V."/>
            <person name="Bidwell S."/>
            <person name="Rosen B."/>
            <person name="Chan A."/>
            <person name="Zhou S."/>
            <person name="Gentzbittel L."/>
            <person name="Childs K.L."/>
            <person name="Yandell M."/>
            <person name="Gundlach H."/>
            <person name="Mayer K.F."/>
            <person name="Schwartz D.C."/>
            <person name="Town C.D."/>
        </authorList>
    </citation>
    <scope>GENOME REANNOTATION</scope>
    <source>
        <strain evidence="3 4">cv. Jemalong A17</strain>
    </source>
</reference>
<protein>
    <submittedName>
        <fullName evidence="2">Transmembrane protein, putative</fullName>
    </submittedName>
</protein>
<keyword evidence="4" id="KW-1185">Reference proteome</keyword>
<keyword evidence="1" id="KW-1133">Transmembrane helix</keyword>
<proteinExistence type="predicted"/>
<keyword evidence="1 2" id="KW-0812">Transmembrane</keyword>
<organism evidence="2 4">
    <name type="scientific">Medicago truncatula</name>
    <name type="common">Barrel medic</name>
    <name type="synonym">Medicago tribuloides</name>
    <dbReference type="NCBI Taxonomy" id="3880"/>
    <lineage>
        <taxon>Eukaryota</taxon>
        <taxon>Viridiplantae</taxon>
        <taxon>Streptophyta</taxon>
        <taxon>Embryophyta</taxon>
        <taxon>Tracheophyta</taxon>
        <taxon>Spermatophyta</taxon>
        <taxon>Magnoliopsida</taxon>
        <taxon>eudicotyledons</taxon>
        <taxon>Gunneridae</taxon>
        <taxon>Pentapetalae</taxon>
        <taxon>rosids</taxon>
        <taxon>fabids</taxon>
        <taxon>Fabales</taxon>
        <taxon>Fabaceae</taxon>
        <taxon>Papilionoideae</taxon>
        <taxon>50 kb inversion clade</taxon>
        <taxon>NPAAA clade</taxon>
        <taxon>Hologalegina</taxon>
        <taxon>IRL clade</taxon>
        <taxon>Trifolieae</taxon>
        <taxon>Medicago</taxon>
    </lineage>
</organism>
<dbReference type="AlphaFoldDB" id="G7K631"/>
<dbReference type="Proteomes" id="UP000002051">
    <property type="component" value="Chromosome 5"/>
</dbReference>
<reference evidence="2 4" key="1">
    <citation type="journal article" date="2011" name="Nature">
        <title>The Medicago genome provides insight into the evolution of rhizobial symbioses.</title>
        <authorList>
            <person name="Young N.D."/>
            <person name="Debelle F."/>
            <person name="Oldroyd G.E."/>
            <person name="Geurts R."/>
            <person name="Cannon S.B."/>
            <person name="Udvardi M.K."/>
            <person name="Benedito V.A."/>
            <person name="Mayer K.F."/>
            <person name="Gouzy J."/>
            <person name="Schoof H."/>
            <person name="Van de Peer Y."/>
            <person name="Proost S."/>
            <person name="Cook D.R."/>
            <person name="Meyers B.C."/>
            <person name="Spannagl M."/>
            <person name="Cheung F."/>
            <person name="De Mita S."/>
            <person name="Krishnakumar V."/>
            <person name="Gundlach H."/>
            <person name="Zhou S."/>
            <person name="Mudge J."/>
            <person name="Bharti A.K."/>
            <person name="Murray J.D."/>
            <person name="Naoumkina M.A."/>
            <person name="Rosen B."/>
            <person name="Silverstein K.A."/>
            <person name="Tang H."/>
            <person name="Rombauts S."/>
            <person name="Zhao P.X."/>
            <person name="Zhou P."/>
            <person name="Barbe V."/>
            <person name="Bardou P."/>
            <person name="Bechner M."/>
            <person name="Bellec A."/>
            <person name="Berger A."/>
            <person name="Berges H."/>
            <person name="Bidwell S."/>
            <person name="Bisseling T."/>
            <person name="Choisne N."/>
            <person name="Couloux A."/>
            <person name="Denny R."/>
            <person name="Deshpande S."/>
            <person name="Dai X."/>
            <person name="Doyle J.J."/>
            <person name="Dudez A.M."/>
            <person name="Farmer A.D."/>
            <person name="Fouteau S."/>
            <person name="Franken C."/>
            <person name="Gibelin C."/>
            <person name="Gish J."/>
            <person name="Goldstein S."/>
            <person name="Gonzalez A.J."/>
            <person name="Green P.J."/>
            <person name="Hallab A."/>
            <person name="Hartog M."/>
            <person name="Hua A."/>
            <person name="Humphray S.J."/>
            <person name="Jeong D.H."/>
            <person name="Jing Y."/>
            <person name="Jocker A."/>
            <person name="Kenton S.M."/>
            <person name="Kim D.J."/>
            <person name="Klee K."/>
            <person name="Lai H."/>
            <person name="Lang C."/>
            <person name="Lin S."/>
            <person name="Macmil S.L."/>
            <person name="Magdelenat G."/>
            <person name="Matthews L."/>
            <person name="McCorrison J."/>
            <person name="Monaghan E.L."/>
            <person name="Mun J.H."/>
            <person name="Najar F.Z."/>
            <person name="Nicholson C."/>
            <person name="Noirot C."/>
            <person name="O'Bleness M."/>
            <person name="Paule C.R."/>
            <person name="Poulain J."/>
            <person name="Prion F."/>
            <person name="Qin B."/>
            <person name="Qu C."/>
            <person name="Retzel E.F."/>
            <person name="Riddle C."/>
            <person name="Sallet E."/>
            <person name="Samain S."/>
            <person name="Samson N."/>
            <person name="Sanders I."/>
            <person name="Saurat O."/>
            <person name="Scarpelli C."/>
            <person name="Schiex T."/>
            <person name="Segurens B."/>
            <person name="Severin A.J."/>
            <person name="Sherrier D.J."/>
            <person name="Shi R."/>
            <person name="Sims S."/>
            <person name="Singer S.R."/>
            <person name="Sinharoy S."/>
            <person name="Sterck L."/>
            <person name="Viollet A."/>
            <person name="Wang B.B."/>
            <person name="Wang K."/>
            <person name="Wang M."/>
            <person name="Wang X."/>
            <person name="Warfsmann J."/>
            <person name="Weissenbach J."/>
            <person name="White D.D."/>
            <person name="White J.D."/>
            <person name="Wiley G.B."/>
            <person name="Wincker P."/>
            <person name="Xing Y."/>
            <person name="Yang L."/>
            <person name="Yao Z."/>
            <person name="Ying F."/>
            <person name="Zhai J."/>
            <person name="Zhou L."/>
            <person name="Zuber A."/>
            <person name="Denarie J."/>
            <person name="Dixon R.A."/>
            <person name="May G.D."/>
            <person name="Schwartz D.C."/>
            <person name="Rogers J."/>
            <person name="Quetier F."/>
            <person name="Town C.D."/>
            <person name="Roe B.A."/>
        </authorList>
    </citation>
    <scope>NUCLEOTIDE SEQUENCE [LARGE SCALE GENOMIC DNA]</scope>
    <source>
        <strain evidence="2">A17</strain>
        <strain evidence="3 4">cv. Jemalong A17</strain>
    </source>
</reference>
<dbReference type="EMBL" id="CM001221">
    <property type="protein sequence ID" value="AES98361.1"/>
    <property type="molecule type" value="Genomic_DNA"/>
</dbReference>
<name>G7K631_MEDTR</name>
<accession>G7K631</accession>
<reference evidence="3" key="3">
    <citation type="submission" date="2015-04" db="UniProtKB">
        <authorList>
            <consortium name="EnsemblPlants"/>
        </authorList>
    </citation>
    <scope>IDENTIFICATION</scope>
    <source>
        <strain evidence="3">cv. Jemalong A17</strain>
    </source>
</reference>
<feature type="transmembrane region" description="Helical" evidence="1">
    <location>
        <begin position="40"/>
        <end position="62"/>
    </location>
</feature>
<dbReference type="EnsemblPlants" id="AES98361">
    <property type="protein sequence ID" value="AES98361"/>
    <property type="gene ID" value="MTR_5g067510"/>
</dbReference>
<dbReference type="HOGENOM" id="CLU_2889171_0_0_1"/>
<evidence type="ECO:0000313" key="3">
    <source>
        <dbReference type="EnsemblPlants" id="AES98361"/>
    </source>
</evidence>